<proteinExistence type="predicted"/>
<name>J9GRN4_9ZZZZ</name>
<comment type="caution">
    <text evidence="1">The sequence shown here is derived from an EMBL/GenBank/DDBJ whole genome shotgun (WGS) entry which is preliminary data.</text>
</comment>
<dbReference type="AlphaFoldDB" id="J9GRN4"/>
<reference evidence="1" key="1">
    <citation type="journal article" date="2012" name="PLoS ONE">
        <title>Gene sets for utilization of primary and secondary nutrition supplies in the distal gut of endangered iberian lynx.</title>
        <authorList>
            <person name="Alcaide M."/>
            <person name="Messina E."/>
            <person name="Richter M."/>
            <person name="Bargiela R."/>
            <person name="Peplies J."/>
            <person name="Huws S.A."/>
            <person name="Newbold C.J."/>
            <person name="Golyshin P.N."/>
            <person name="Simon M.A."/>
            <person name="Lopez G."/>
            <person name="Yakimov M.M."/>
            <person name="Ferrer M."/>
        </authorList>
    </citation>
    <scope>NUCLEOTIDE SEQUENCE</scope>
</reference>
<accession>J9GRN4</accession>
<dbReference type="EMBL" id="AMCI01000163">
    <property type="protein sequence ID" value="EJX10539.1"/>
    <property type="molecule type" value="Genomic_DNA"/>
</dbReference>
<organism evidence="1">
    <name type="scientific">gut metagenome</name>
    <dbReference type="NCBI Taxonomy" id="749906"/>
    <lineage>
        <taxon>unclassified sequences</taxon>
        <taxon>metagenomes</taxon>
        <taxon>organismal metagenomes</taxon>
    </lineage>
</organism>
<protein>
    <submittedName>
        <fullName evidence="1">Uncharacterized protein</fullName>
    </submittedName>
</protein>
<gene>
    <name evidence="1" type="ORF">EVA_01032</name>
</gene>
<evidence type="ECO:0000313" key="1">
    <source>
        <dbReference type="EMBL" id="EJX10539.1"/>
    </source>
</evidence>
<sequence>MKSFFQASSKKVGGTIPAFSGKNLQQGFASLGNL</sequence>